<protein>
    <submittedName>
        <fullName evidence="1">Uncharacterized protein</fullName>
    </submittedName>
</protein>
<proteinExistence type="predicted"/>
<dbReference type="AlphaFoldDB" id="A0A0E9QXB0"/>
<evidence type="ECO:0000313" key="1">
    <source>
        <dbReference type="EMBL" id="JAH21117.1"/>
    </source>
</evidence>
<accession>A0A0E9QXB0</accession>
<dbReference type="EMBL" id="GBXM01030697">
    <property type="protein sequence ID" value="JAH77880.1"/>
    <property type="molecule type" value="Transcribed_RNA"/>
</dbReference>
<organism evidence="1">
    <name type="scientific">Anguilla anguilla</name>
    <name type="common">European freshwater eel</name>
    <name type="synonym">Muraena anguilla</name>
    <dbReference type="NCBI Taxonomy" id="7936"/>
    <lineage>
        <taxon>Eukaryota</taxon>
        <taxon>Metazoa</taxon>
        <taxon>Chordata</taxon>
        <taxon>Craniata</taxon>
        <taxon>Vertebrata</taxon>
        <taxon>Euteleostomi</taxon>
        <taxon>Actinopterygii</taxon>
        <taxon>Neopterygii</taxon>
        <taxon>Teleostei</taxon>
        <taxon>Anguilliformes</taxon>
        <taxon>Anguillidae</taxon>
        <taxon>Anguilla</taxon>
    </lineage>
</organism>
<dbReference type="EMBL" id="GBXM01087460">
    <property type="protein sequence ID" value="JAH21117.1"/>
    <property type="molecule type" value="Transcribed_RNA"/>
</dbReference>
<reference evidence="1" key="1">
    <citation type="submission" date="2014-11" db="EMBL/GenBank/DDBJ databases">
        <authorList>
            <person name="Amaro Gonzalez C."/>
        </authorList>
    </citation>
    <scope>NUCLEOTIDE SEQUENCE</scope>
</reference>
<name>A0A0E9QXB0_ANGAN</name>
<reference evidence="1" key="2">
    <citation type="journal article" date="2015" name="Fish Shellfish Immunol.">
        <title>Early steps in the European eel (Anguilla anguilla)-Vibrio vulnificus interaction in the gills: Role of the RtxA13 toxin.</title>
        <authorList>
            <person name="Callol A."/>
            <person name="Pajuelo D."/>
            <person name="Ebbesson L."/>
            <person name="Teles M."/>
            <person name="MacKenzie S."/>
            <person name="Amaro C."/>
        </authorList>
    </citation>
    <scope>NUCLEOTIDE SEQUENCE</scope>
</reference>
<sequence length="19" mass="2218">MAVSYPRIKYVFFVTSLVP</sequence>